<dbReference type="PROSITE" id="PS51007">
    <property type="entry name" value="CYTC"/>
    <property type="match status" value="1"/>
</dbReference>
<dbReference type="GO" id="GO:0016020">
    <property type="term" value="C:membrane"/>
    <property type="evidence" value="ECO:0007669"/>
    <property type="project" value="InterPro"/>
</dbReference>
<keyword evidence="6" id="KW-1133">Transmembrane helix</keyword>
<dbReference type="GO" id="GO:0016491">
    <property type="term" value="F:oxidoreductase activity"/>
    <property type="evidence" value="ECO:0007669"/>
    <property type="project" value="InterPro"/>
</dbReference>
<feature type="transmembrane region" description="Helical" evidence="6">
    <location>
        <begin position="255"/>
        <end position="273"/>
    </location>
</feature>
<keyword evidence="6" id="KW-0812">Transmembrane</keyword>
<dbReference type="PANTHER" id="PTHR19271:SF16">
    <property type="entry name" value="CYTOCHROME B"/>
    <property type="match status" value="1"/>
</dbReference>
<dbReference type="SUPFAM" id="SSF81648">
    <property type="entry name" value="a domain/subunit of cytochrome bc1 complex (Ubiquinol-cytochrome c reductase)"/>
    <property type="match status" value="1"/>
</dbReference>
<feature type="transmembrane region" description="Helical" evidence="6">
    <location>
        <begin position="188"/>
        <end position="208"/>
    </location>
</feature>
<evidence type="ECO:0000313" key="9">
    <source>
        <dbReference type="EMBL" id="WOO41683.1"/>
    </source>
</evidence>
<dbReference type="InterPro" id="IPR027387">
    <property type="entry name" value="Cytb/b6-like_sf"/>
</dbReference>
<dbReference type="Pfam" id="PF13442">
    <property type="entry name" value="Cytochrome_CBB3"/>
    <property type="match status" value="1"/>
</dbReference>
<dbReference type="EMBL" id="CP136920">
    <property type="protein sequence ID" value="WOO41683.1"/>
    <property type="molecule type" value="Genomic_DNA"/>
</dbReference>
<evidence type="ECO:0000256" key="4">
    <source>
        <dbReference type="ARBA" id="ARBA00023004"/>
    </source>
</evidence>
<feature type="transmembrane region" description="Helical" evidence="6">
    <location>
        <begin position="121"/>
        <end position="143"/>
    </location>
</feature>
<dbReference type="CDD" id="cd00284">
    <property type="entry name" value="Cytochrome_b_N"/>
    <property type="match status" value="1"/>
</dbReference>
<dbReference type="InterPro" id="IPR036150">
    <property type="entry name" value="Cyt_b/b6_C_sf"/>
</dbReference>
<keyword evidence="3 5" id="KW-0479">Metal-binding</keyword>
<keyword evidence="2" id="KW-0249">Electron transport</keyword>
<dbReference type="GO" id="GO:0046872">
    <property type="term" value="F:metal ion binding"/>
    <property type="evidence" value="ECO:0007669"/>
    <property type="project" value="UniProtKB-KW"/>
</dbReference>
<dbReference type="AlphaFoldDB" id="A0AAQ3LDR2"/>
<dbReference type="RefSeq" id="WP_317834167.1">
    <property type="nucleotide sequence ID" value="NZ_CP136920.1"/>
</dbReference>
<dbReference type="GO" id="GO:0009055">
    <property type="term" value="F:electron transfer activity"/>
    <property type="evidence" value="ECO:0007669"/>
    <property type="project" value="InterPro"/>
</dbReference>
<dbReference type="GO" id="GO:0022904">
    <property type="term" value="P:respiratory electron transport chain"/>
    <property type="evidence" value="ECO:0007669"/>
    <property type="project" value="InterPro"/>
</dbReference>
<dbReference type="GO" id="GO:0020037">
    <property type="term" value="F:heme binding"/>
    <property type="evidence" value="ECO:0007669"/>
    <property type="project" value="InterPro"/>
</dbReference>
<feature type="domain" description="Cytochrome b/b6 N-terminal region profile" evidence="7">
    <location>
        <begin position="8"/>
        <end position="220"/>
    </location>
</feature>
<sequence>MNSKLRDIALWFDDRLQISKVWNATAGHHIPKSSASWFYVFGSATMICFMIQVLTGICLALIYQPSAEEAYASLLYLNYEQPLGWLLRGIHYWGSNFMVAIMLMHMTQVFMFGAYKYPRELTWVSGVILCLLTLGMAFTGQVMRWDQDAYWGLGIGVAIMGRVPFIGPELTHMLLGGPIIGGETLSRFFTLHVFVIPGGILALLSLHLRMVLNKGINEYPEVGKPVVKETYVEEYEAQVKKDGTKFFPDAIGKDLVFGGIVIGLVVMCAILFGPKGPEGIPDPTLIDASPRPDWPFMWIFALAALMPPYMETVVLLVGPVIGIGLMIALPFYDNVGEKKWTIRPVSVLVVIMAALSLGTLTWYGVTSPWSPEMEAWSSEPTPSHLLEGRTPLELQGAMVLQYKQCRNCHSLDGIGGKRGPDLTDVADRLTHDQLVRQVVQGGGNMPAYGQNLSPAEIAALVAFMETLHADGRLPAQRATNLQNSDRVPSLEN</sequence>
<keyword evidence="4 5" id="KW-0408">Iron</keyword>
<keyword evidence="1 5" id="KW-0349">Heme</keyword>
<dbReference type="KEGG" id="puo:RZN69_01185"/>
<dbReference type="InterPro" id="IPR036909">
    <property type="entry name" value="Cyt_c-like_dom_sf"/>
</dbReference>
<dbReference type="Pfam" id="PF00033">
    <property type="entry name" value="Cytochrome_B"/>
    <property type="match status" value="1"/>
</dbReference>
<proteinExistence type="predicted"/>
<gene>
    <name evidence="9" type="ORF">RZN69_01185</name>
</gene>
<protein>
    <submittedName>
        <fullName evidence="9">Cytochrome b N-terminal domain-containing protein</fullName>
    </submittedName>
</protein>
<evidence type="ECO:0000259" key="7">
    <source>
        <dbReference type="PROSITE" id="PS51002"/>
    </source>
</evidence>
<organism evidence="9 10">
    <name type="scientific">Rubellicoccus peritrichatus</name>
    <dbReference type="NCBI Taxonomy" id="3080537"/>
    <lineage>
        <taxon>Bacteria</taxon>
        <taxon>Pseudomonadati</taxon>
        <taxon>Verrucomicrobiota</taxon>
        <taxon>Opitutia</taxon>
        <taxon>Puniceicoccales</taxon>
        <taxon>Cerasicoccaceae</taxon>
        <taxon>Rubellicoccus</taxon>
    </lineage>
</organism>
<dbReference type="Gene3D" id="1.10.760.10">
    <property type="entry name" value="Cytochrome c-like domain"/>
    <property type="match status" value="1"/>
</dbReference>
<evidence type="ECO:0000256" key="5">
    <source>
        <dbReference type="PROSITE-ProRule" id="PRU00433"/>
    </source>
</evidence>
<feature type="transmembrane region" description="Helical" evidence="6">
    <location>
        <begin position="345"/>
        <end position="365"/>
    </location>
</feature>
<dbReference type="InterPro" id="IPR005797">
    <property type="entry name" value="Cyt_b/b6_N"/>
</dbReference>
<evidence type="ECO:0000313" key="10">
    <source>
        <dbReference type="Proteomes" id="UP001304300"/>
    </source>
</evidence>
<accession>A0AAQ3LDR2</accession>
<feature type="transmembrane region" description="Helical" evidence="6">
    <location>
        <begin position="37"/>
        <end position="63"/>
    </location>
</feature>
<dbReference type="PROSITE" id="PS51002">
    <property type="entry name" value="CYTB_NTER"/>
    <property type="match status" value="1"/>
</dbReference>
<feature type="transmembrane region" description="Helical" evidence="6">
    <location>
        <begin position="149"/>
        <end position="167"/>
    </location>
</feature>
<name>A0AAQ3LDR2_9BACT</name>
<evidence type="ECO:0000256" key="1">
    <source>
        <dbReference type="ARBA" id="ARBA00022617"/>
    </source>
</evidence>
<dbReference type="InterPro" id="IPR048259">
    <property type="entry name" value="Cytochrome_b_N_euk/bac"/>
</dbReference>
<keyword evidence="2" id="KW-0679">Respiratory chain</keyword>
<dbReference type="Proteomes" id="UP001304300">
    <property type="component" value="Chromosome"/>
</dbReference>
<evidence type="ECO:0000256" key="3">
    <source>
        <dbReference type="ARBA" id="ARBA00022723"/>
    </source>
</evidence>
<dbReference type="SUPFAM" id="SSF46626">
    <property type="entry name" value="Cytochrome c"/>
    <property type="match status" value="1"/>
</dbReference>
<reference evidence="9 10" key="1">
    <citation type="submission" date="2023-10" db="EMBL/GenBank/DDBJ databases">
        <title>Rubellicoccus peritrichatus gen. nov., sp. nov., isolated from an algae of coral reef tank.</title>
        <authorList>
            <person name="Luo J."/>
        </authorList>
    </citation>
    <scope>NUCLEOTIDE SEQUENCE [LARGE SCALE GENOMIC DNA]</scope>
    <source>
        <strain evidence="9 10">CR14</strain>
    </source>
</reference>
<dbReference type="Gene3D" id="1.20.810.10">
    <property type="entry name" value="Cytochrome Bc1 Complex, Chain C"/>
    <property type="match status" value="1"/>
</dbReference>
<feature type="domain" description="Cytochrome c" evidence="8">
    <location>
        <begin position="391"/>
        <end position="468"/>
    </location>
</feature>
<evidence type="ECO:0000259" key="8">
    <source>
        <dbReference type="PROSITE" id="PS51007"/>
    </source>
</evidence>
<dbReference type="PANTHER" id="PTHR19271">
    <property type="entry name" value="CYTOCHROME B"/>
    <property type="match status" value="1"/>
</dbReference>
<keyword evidence="6" id="KW-0472">Membrane</keyword>
<dbReference type="SUPFAM" id="SSF81342">
    <property type="entry name" value="Transmembrane di-heme cytochromes"/>
    <property type="match status" value="1"/>
</dbReference>
<dbReference type="InterPro" id="IPR016174">
    <property type="entry name" value="Di-haem_cyt_TM"/>
</dbReference>
<dbReference type="InterPro" id="IPR009056">
    <property type="entry name" value="Cyt_c-like_dom"/>
</dbReference>
<feature type="transmembrane region" description="Helical" evidence="6">
    <location>
        <begin position="90"/>
        <end position="114"/>
    </location>
</feature>
<feature type="transmembrane region" description="Helical" evidence="6">
    <location>
        <begin position="316"/>
        <end position="333"/>
    </location>
</feature>
<keyword evidence="10" id="KW-1185">Reference proteome</keyword>
<keyword evidence="2" id="KW-0813">Transport</keyword>
<evidence type="ECO:0000256" key="6">
    <source>
        <dbReference type="SAM" id="Phobius"/>
    </source>
</evidence>
<evidence type="ECO:0000256" key="2">
    <source>
        <dbReference type="ARBA" id="ARBA00022660"/>
    </source>
</evidence>